<dbReference type="InterPro" id="IPR009003">
    <property type="entry name" value="Peptidase_S1_PA"/>
</dbReference>
<dbReference type="Pfam" id="PF00089">
    <property type="entry name" value="Trypsin"/>
    <property type="match status" value="1"/>
</dbReference>
<evidence type="ECO:0000256" key="1">
    <source>
        <dbReference type="ARBA" id="ARBA00024195"/>
    </source>
</evidence>
<evidence type="ECO:0000313" key="4">
    <source>
        <dbReference type="EMBL" id="CAG9810477.1"/>
    </source>
</evidence>
<dbReference type="GO" id="GO:0006508">
    <property type="term" value="P:proteolysis"/>
    <property type="evidence" value="ECO:0007669"/>
    <property type="project" value="InterPro"/>
</dbReference>
<feature type="chain" id="PRO_5040395859" description="Peptidase S1 domain-containing protein" evidence="2">
    <location>
        <begin position="16"/>
        <end position="253"/>
    </location>
</feature>
<feature type="domain" description="Peptidase S1" evidence="3">
    <location>
        <begin position="40"/>
        <end position="206"/>
    </location>
</feature>
<dbReference type="Proteomes" id="UP001153620">
    <property type="component" value="Chromosome 4"/>
</dbReference>
<keyword evidence="5" id="KW-1185">Reference proteome</keyword>
<dbReference type="InterPro" id="IPR043504">
    <property type="entry name" value="Peptidase_S1_PA_chymotrypsin"/>
</dbReference>
<evidence type="ECO:0000256" key="2">
    <source>
        <dbReference type="SAM" id="SignalP"/>
    </source>
</evidence>
<gene>
    <name evidence="4" type="ORF">CHIRRI_LOCUS13290</name>
</gene>
<name>A0A9N9S6W1_9DIPT</name>
<dbReference type="SUPFAM" id="SSF50494">
    <property type="entry name" value="Trypsin-like serine proteases"/>
    <property type="match status" value="1"/>
</dbReference>
<proteinExistence type="inferred from homology"/>
<reference evidence="4" key="2">
    <citation type="submission" date="2022-10" db="EMBL/GenBank/DDBJ databases">
        <authorList>
            <consortium name="ENA_rothamsted_submissions"/>
            <consortium name="culmorum"/>
            <person name="King R."/>
        </authorList>
    </citation>
    <scope>NUCLEOTIDE SEQUENCE</scope>
</reference>
<dbReference type="Gene3D" id="2.40.10.10">
    <property type="entry name" value="Trypsin-like serine proteases"/>
    <property type="match status" value="1"/>
</dbReference>
<organism evidence="4 5">
    <name type="scientific">Chironomus riparius</name>
    <dbReference type="NCBI Taxonomy" id="315576"/>
    <lineage>
        <taxon>Eukaryota</taxon>
        <taxon>Metazoa</taxon>
        <taxon>Ecdysozoa</taxon>
        <taxon>Arthropoda</taxon>
        <taxon>Hexapoda</taxon>
        <taxon>Insecta</taxon>
        <taxon>Pterygota</taxon>
        <taxon>Neoptera</taxon>
        <taxon>Endopterygota</taxon>
        <taxon>Diptera</taxon>
        <taxon>Nematocera</taxon>
        <taxon>Chironomoidea</taxon>
        <taxon>Chironomidae</taxon>
        <taxon>Chironominae</taxon>
        <taxon>Chironomus</taxon>
    </lineage>
</organism>
<evidence type="ECO:0000313" key="5">
    <source>
        <dbReference type="Proteomes" id="UP001153620"/>
    </source>
</evidence>
<dbReference type="GO" id="GO:0004252">
    <property type="term" value="F:serine-type endopeptidase activity"/>
    <property type="evidence" value="ECO:0007669"/>
    <property type="project" value="InterPro"/>
</dbReference>
<keyword evidence="2" id="KW-0732">Signal</keyword>
<sequence>MKFIAIFCLIAAASAQNVVPTEFLAQIFRNETTPTPQQNFLALGVMINQRHIITVAHVLHAVPTDQLRVHLQSATFREAVDVRGVDVAIVHSQFLIANPRVNNIAILRIPYSALTSVTTRPRMLGTLTPRACRTFMFPGWFGNVVTTDINVTATDCPPNTPFCTPRFPLGQTISSCTGVTGSPVICEDGNFVDGINIAEMDCGDMAFPLQAQMSFLSIHEHVNWIIYHSDANINSKVSVMLVLLGVVFGKILM</sequence>
<evidence type="ECO:0000259" key="3">
    <source>
        <dbReference type="Pfam" id="PF00089"/>
    </source>
</evidence>
<accession>A0A9N9S6W1</accession>
<reference evidence="4" key="1">
    <citation type="submission" date="2022-01" db="EMBL/GenBank/DDBJ databases">
        <authorList>
            <person name="King R."/>
        </authorList>
    </citation>
    <scope>NUCLEOTIDE SEQUENCE</scope>
</reference>
<dbReference type="InterPro" id="IPR001254">
    <property type="entry name" value="Trypsin_dom"/>
</dbReference>
<dbReference type="EMBL" id="OU895880">
    <property type="protein sequence ID" value="CAG9810477.1"/>
    <property type="molecule type" value="Genomic_DNA"/>
</dbReference>
<dbReference type="AlphaFoldDB" id="A0A9N9S6W1"/>
<feature type="signal peptide" evidence="2">
    <location>
        <begin position="1"/>
        <end position="15"/>
    </location>
</feature>
<dbReference type="OrthoDB" id="10513461at2759"/>
<comment type="similarity">
    <text evidence="1">Belongs to the peptidase S1 family. CLIP subfamily.</text>
</comment>
<protein>
    <recommendedName>
        <fullName evidence="3">Peptidase S1 domain-containing protein</fullName>
    </recommendedName>
</protein>